<dbReference type="Gene3D" id="3.80.10.10">
    <property type="entry name" value="Ribonuclease Inhibitor"/>
    <property type="match status" value="1"/>
</dbReference>
<keyword evidence="6" id="KW-1185">Reference proteome</keyword>
<dbReference type="Pfam" id="PF00560">
    <property type="entry name" value="LRR_1"/>
    <property type="match status" value="1"/>
</dbReference>
<dbReference type="FunFam" id="3.80.10.10:FF:000041">
    <property type="entry name" value="LRR receptor-like serine/threonine-protein kinase ERECTA"/>
    <property type="match status" value="1"/>
</dbReference>
<feature type="compositionally biased region" description="Polar residues" evidence="3">
    <location>
        <begin position="154"/>
        <end position="180"/>
    </location>
</feature>
<keyword evidence="1" id="KW-0433">Leucine-rich repeat</keyword>
<proteinExistence type="predicted"/>
<gene>
    <name evidence="5" type="ORF">SEMRO_60_G034630.1</name>
</gene>
<evidence type="ECO:0000256" key="4">
    <source>
        <dbReference type="SAM" id="Phobius"/>
    </source>
</evidence>
<sequence length="728" mass="79317">MEVHGSKLTAGSQQALEFLPVVASASRSASGGLLSFSVQDHYQEVIDDLKRRGLHGFAQQLFNLQRDCHDQLHVPVHWATETADVHHIQGGCTVTGSPHHPSLNHTTIHPPEDHEDPTVAAMPALPDDDHDQHQLKAPPDRKEPRYTATAFDCTHQSEGGTAGESSANGAPSLSHPNQDYESGIPGPPSFYRDSVTRSQPSAPGAHNVVSSHVQHDQDQEEASTVTRSRDQDNESVGPRPPVVDDEENALEAVRVDDIPIVPAEPLQDKQPPPFSQKLLLLAGVIILCAVVIVGFVVGFSTRKQTTASPPESTVVTPSPTFAPMDRLVLMRAFYIDTFAPLYDDEGPTPGREHVEMLFQDSESPHYAALEWIALNDTPVETTISLDFLDDNATMRDDLRSQRLVQRYVLALLYFTTDGPTGWKESNEFLSQDHECDWSGALSCTGTEETNRTGHVVTTIDLRANGLSGPLIPELAALADLQFLHLEGNDITGSLPASLSSLTNLREFEVANNKLEGTVPEAYFNGWTNLESLKIGDNGGITGTLPSEIGNLIHLKALGAERLSWQGTVPIELYQRLTGLEFLEMSNMAYGFVNDTLPTEIGLWTNIKSFIMHGAQLAGTLPSEIGLATQLKRLQLSSSQIHGRLPSELGLLTAMTRLALSVNPLTGAVPKSFTNFEVISRLELQNTLLTGDIGFLCDAIEAGNMSRIGNLRVDMMEVSGCYCCTCCEY</sequence>
<dbReference type="PANTHER" id="PTHR48054">
    <property type="entry name" value="RECEPTOR KINASE-LIKE PROTEIN XA21"/>
    <property type="match status" value="1"/>
</dbReference>
<accession>A0A9N8DCS6</accession>
<reference evidence="5" key="1">
    <citation type="submission" date="2020-06" db="EMBL/GenBank/DDBJ databases">
        <authorList>
            <consortium name="Plant Systems Biology data submission"/>
        </authorList>
    </citation>
    <scope>NUCLEOTIDE SEQUENCE</scope>
    <source>
        <strain evidence="5">D6</strain>
    </source>
</reference>
<keyword evidence="4" id="KW-0812">Transmembrane</keyword>
<name>A0A9N8DCS6_9STRA</name>
<dbReference type="InterPro" id="IPR052592">
    <property type="entry name" value="LRR-RLK"/>
</dbReference>
<evidence type="ECO:0000313" key="6">
    <source>
        <dbReference type="Proteomes" id="UP001153069"/>
    </source>
</evidence>
<feature type="region of interest" description="Disordered" evidence="3">
    <location>
        <begin position="97"/>
        <end position="247"/>
    </location>
</feature>
<dbReference type="AlphaFoldDB" id="A0A9N8DCS6"/>
<evidence type="ECO:0000313" key="5">
    <source>
        <dbReference type="EMBL" id="CAB9499410.1"/>
    </source>
</evidence>
<evidence type="ECO:0000256" key="1">
    <source>
        <dbReference type="ARBA" id="ARBA00022614"/>
    </source>
</evidence>
<organism evidence="5 6">
    <name type="scientific">Seminavis robusta</name>
    <dbReference type="NCBI Taxonomy" id="568900"/>
    <lineage>
        <taxon>Eukaryota</taxon>
        <taxon>Sar</taxon>
        <taxon>Stramenopiles</taxon>
        <taxon>Ochrophyta</taxon>
        <taxon>Bacillariophyta</taxon>
        <taxon>Bacillariophyceae</taxon>
        <taxon>Bacillariophycidae</taxon>
        <taxon>Naviculales</taxon>
        <taxon>Naviculaceae</taxon>
        <taxon>Seminavis</taxon>
    </lineage>
</organism>
<dbReference type="InterPro" id="IPR001611">
    <property type="entry name" value="Leu-rich_rpt"/>
</dbReference>
<dbReference type="EMBL" id="CAICTM010000059">
    <property type="protein sequence ID" value="CAB9499410.1"/>
    <property type="molecule type" value="Genomic_DNA"/>
</dbReference>
<dbReference type="InterPro" id="IPR032675">
    <property type="entry name" value="LRR_dom_sf"/>
</dbReference>
<dbReference type="Proteomes" id="UP001153069">
    <property type="component" value="Unassembled WGS sequence"/>
</dbReference>
<dbReference type="OrthoDB" id="40427at2759"/>
<dbReference type="SUPFAM" id="SSF52058">
    <property type="entry name" value="L domain-like"/>
    <property type="match status" value="1"/>
</dbReference>
<keyword evidence="4" id="KW-0472">Membrane</keyword>
<protein>
    <submittedName>
        <fullName evidence="5">Leucine rich repeat N-terminal domain</fullName>
    </submittedName>
</protein>
<dbReference type="PANTHER" id="PTHR48054:SF94">
    <property type="entry name" value="LEUCINE-RICH REPEAT RECEPTOR-LIKE PROTEIN FASCIATED EAR2"/>
    <property type="match status" value="1"/>
</dbReference>
<evidence type="ECO:0000256" key="3">
    <source>
        <dbReference type="SAM" id="MobiDB-lite"/>
    </source>
</evidence>
<keyword evidence="2" id="KW-0677">Repeat</keyword>
<comment type="caution">
    <text evidence="5">The sequence shown here is derived from an EMBL/GenBank/DDBJ whole genome shotgun (WGS) entry which is preliminary data.</text>
</comment>
<feature type="transmembrane region" description="Helical" evidence="4">
    <location>
        <begin position="278"/>
        <end position="299"/>
    </location>
</feature>
<keyword evidence="4" id="KW-1133">Transmembrane helix</keyword>
<feature type="compositionally biased region" description="Basic and acidic residues" evidence="3">
    <location>
        <begin position="130"/>
        <end position="145"/>
    </location>
</feature>
<evidence type="ECO:0000256" key="2">
    <source>
        <dbReference type="ARBA" id="ARBA00022737"/>
    </source>
</evidence>